<keyword evidence="1 7" id="KW-0436">Ligase</keyword>
<evidence type="ECO:0000256" key="7">
    <source>
        <dbReference type="RuleBase" id="RU363037"/>
    </source>
</evidence>
<evidence type="ECO:0000313" key="10">
    <source>
        <dbReference type="Proteomes" id="UP000271227"/>
    </source>
</evidence>
<name>A0A3M0C2T8_9PROT</name>
<dbReference type="OrthoDB" id="9807503at2"/>
<keyword evidence="6 7" id="KW-0030">Aminoacyl-tRNA synthetase</keyword>
<evidence type="ECO:0000259" key="8">
    <source>
        <dbReference type="Pfam" id="PF00749"/>
    </source>
</evidence>
<keyword evidence="5 7" id="KW-0067">ATP-binding</keyword>
<evidence type="ECO:0000256" key="2">
    <source>
        <dbReference type="ARBA" id="ARBA00022723"/>
    </source>
</evidence>
<dbReference type="InterPro" id="IPR049940">
    <property type="entry name" value="GluQ/Sye"/>
</dbReference>
<keyword evidence="10" id="KW-1185">Reference proteome</keyword>
<evidence type="ECO:0000256" key="4">
    <source>
        <dbReference type="ARBA" id="ARBA00022833"/>
    </source>
</evidence>
<dbReference type="GO" id="GO:0006424">
    <property type="term" value="P:glutamyl-tRNA aminoacylation"/>
    <property type="evidence" value="ECO:0007669"/>
    <property type="project" value="TreeGrafter"/>
</dbReference>
<evidence type="ECO:0000313" key="9">
    <source>
        <dbReference type="EMBL" id="RMB02690.1"/>
    </source>
</evidence>
<dbReference type="PRINTS" id="PR00987">
    <property type="entry name" value="TRNASYNTHGLU"/>
</dbReference>
<accession>A0A3M0C2T8</accession>
<proteinExistence type="inferred from homology"/>
<feature type="domain" description="Glutamyl/glutaminyl-tRNA synthetase class Ib catalytic" evidence="8">
    <location>
        <begin position="17"/>
        <end position="288"/>
    </location>
</feature>
<dbReference type="RefSeq" id="WP_121939923.1">
    <property type="nucleotide sequence ID" value="NZ_REFR01000014.1"/>
</dbReference>
<dbReference type="PANTHER" id="PTHR43311">
    <property type="entry name" value="GLUTAMATE--TRNA LIGASE"/>
    <property type="match status" value="1"/>
</dbReference>
<dbReference type="Gene3D" id="3.40.50.620">
    <property type="entry name" value="HUPs"/>
    <property type="match status" value="1"/>
</dbReference>
<keyword evidence="2" id="KW-0479">Metal-binding</keyword>
<keyword evidence="3 7" id="KW-0547">Nucleotide-binding</keyword>
<dbReference type="InterPro" id="IPR014729">
    <property type="entry name" value="Rossmann-like_a/b/a_fold"/>
</dbReference>
<reference evidence="9 10" key="1">
    <citation type="submission" date="2018-10" db="EMBL/GenBank/DDBJ databases">
        <title>Genomic Encyclopedia of Archaeal and Bacterial Type Strains, Phase II (KMG-II): from individual species to whole genera.</title>
        <authorList>
            <person name="Goeker M."/>
        </authorList>
    </citation>
    <scope>NUCLEOTIDE SEQUENCE [LARGE SCALE GENOMIC DNA]</scope>
    <source>
        <strain evidence="9 10">DSM 25217</strain>
    </source>
</reference>
<gene>
    <name evidence="9" type="ORF">BXY39_3041</name>
</gene>
<organism evidence="9 10">
    <name type="scientific">Eilatimonas milleporae</name>
    <dbReference type="NCBI Taxonomy" id="911205"/>
    <lineage>
        <taxon>Bacteria</taxon>
        <taxon>Pseudomonadati</taxon>
        <taxon>Pseudomonadota</taxon>
        <taxon>Alphaproteobacteria</taxon>
        <taxon>Kordiimonadales</taxon>
        <taxon>Kordiimonadaceae</taxon>
        <taxon>Eilatimonas</taxon>
    </lineage>
</organism>
<protein>
    <submittedName>
        <fullName evidence="9">Glutamyl-Q tRNA(Asp) synthetase</fullName>
    </submittedName>
</protein>
<evidence type="ECO:0000256" key="6">
    <source>
        <dbReference type="ARBA" id="ARBA00023146"/>
    </source>
</evidence>
<dbReference type="Pfam" id="PF00749">
    <property type="entry name" value="tRNA-synt_1c"/>
    <property type="match status" value="1"/>
</dbReference>
<sequence length="308" mass="34104">MMSTAAPQTPSKPVGRIVTRFAPSPTGLLHKGHGLSALIAHGVARRLGGDFLLRIEDIDAGRCRPEFAAALERDLTWLGLDWRRPPMKQSDRFGAYAAALDRLKADGLLYPCFCTRREIREEIARSPSAPHGPDGPLYPGTCRFLSHRERTEKLASGMAHAWRLDVRAATDRLDQPLAWDDLGAGIRKGDPECFGDVVLARKDTPTSYHLAVVVDDAAQGVNLVTRGRDLFEATHIHVLLQRLLDLPTPRYFHHDLLTDDDGRRLAKRDKSATLETMRARGISAEALSRDLAPMVEAAMHAITRRFAA</sequence>
<keyword evidence="7" id="KW-0648">Protein biosynthesis</keyword>
<dbReference type="GO" id="GO:0005829">
    <property type="term" value="C:cytosol"/>
    <property type="evidence" value="ECO:0007669"/>
    <property type="project" value="TreeGrafter"/>
</dbReference>
<dbReference type="SUPFAM" id="SSF52374">
    <property type="entry name" value="Nucleotidylyl transferase"/>
    <property type="match status" value="1"/>
</dbReference>
<dbReference type="InParanoid" id="A0A3M0C2T8"/>
<evidence type="ECO:0000256" key="5">
    <source>
        <dbReference type="ARBA" id="ARBA00022840"/>
    </source>
</evidence>
<dbReference type="GO" id="GO:0005524">
    <property type="term" value="F:ATP binding"/>
    <property type="evidence" value="ECO:0007669"/>
    <property type="project" value="UniProtKB-KW"/>
</dbReference>
<evidence type="ECO:0000256" key="1">
    <source>
        <dbReference type="ARBA" id="ARBA00022598"/>
    </source>
</evidence>
<dbReference type="Proteomes" id="UP000271227">
    <property type="component" value="Unassembled WGS sequence"/>
</dbReference>
<dbReference type="InterPro" id="IPR020058">
    <property type="entry name" value="Glu/Gln-tRNA-synth_Ib_cat-dom"/>
</dbReference>
<dbReference type="AlphaFoldDB" id="A0A3M0C2T8"/>
<dbReference type="InterPro" id="IPR000924">
    <property type="entry name" value="Glu/Gln-tRNA-synth"/>
</dbReference>
<keyword evidence="4" id="KW-0862">Zinc</keyword>
<dbReference type="NCBIfam" id="NF004315">
    <property type="entry name" value="PRK05710.1-4"/>
    <property type="match status" value="1"/>
</dbReference>
<comment type="caution">
    <text evidence="9">The sequence shown here is derived from an EMBL/GenBank/DDBJ whole genome shotgun (WGS) entry which is preliminary data.</text>
</comment>
<evidence type="ECO:0000256" key="3">
    <source>
        <dbReference type="ARBA" id="ARBA00022741"/>
    </source>
</evidence>
<dbReference type="EMBL" id="REFR01000014">
    <property type="protein sequence ID" value="RMB02690.1"/>
    <property type="molecule type" value="Genomic_DNA"/>
</dbReference>
<dbReference type="PANTHER" id="PTHR43311:SF1">
    <property type="entry name" value="GLUTAMYL-Q TRNA(ASP) SYNTHETASE"/>
    <property type="match status" value="1"/>
</dbReference>
<comment type="similarity">
    <text evidence="7">Belongs to the class-I aminoacyl-tRNA synthetase family.</text>
</comment>
<dbReference type="GO" id="GO:0004818">
    <property type="term" value="F:glutamate-tRNA ligase activity"/>
    <property type="evidence" value="ECO:0007669"/>
    <property type="project" value="TreeGrafter"/>
</dbReference>